<evidence type="ECO:0008006" key="4">
    <source>
        <dbReference type="Google" id="ProtNLM"/>
    </source>
</evidence>
<organism evidence="2 3">
    <name type="scientific">Thermodesulfobacterium geofontis</name>
    <dbReference type="NCBI Taxonomy" id="1295609"/>
    <lineage>
        <taxon>Bacteria</taxon>
        <taxon>Pseudomonadati</taxon>
        <taxon>Thermodesulfobacteriota</taxon>
        <taxon>Thermodesulfobacteria</taxon>
        <taxon>Thermodesulfobacteriales</taxon>
        <taxon>Thermodesulfobacteriaceae</taxon>
        <taxon>Thermodesulfobacterium</taxon>
    </lineage>
</organism>
<gene>
    <name evidence="2" type="ORF">C0169_05690</name>
</gene>
<dbReference type="AlphaFoldDB" id="A0A2N7Q9W1"/>
<dbReference type="Proteomes" id="UP000235619">
    <property type="component" value="Unassembled WGS sequence"/>
</dbReference>
<dbReference type="EMBL" id="PNJD01000353">
    <property type="protein sequence ID" value="PMP95104.1"/>
    <property type="molecule type" value="Genomic_DNA"/>
</dbReference>
<evidence type="ECO:0000256" key="1">
    <source>
        <dbReference type="SAM" id="Coils"/>
    </source>
</evidence>
<evidence type="ECO:0000313" key="3">
    <source>
        <dbReference type="Proteomes" id="UP000235619"/>
    </source>
</evidence>
<accession>A0A2N7Q9W1</accession>
<name>A0A2N7Q9W1_9BACT</name>
<reference evidence="2 3" key="1">
    <citation type="submission" date="2018-01" db="EMBL/GenBank/DDBJ databases">
        <title>Metagenomic assembled genomes from two thermal pools in the Uzon Caldera, Kamchatka, Russia.</title>
        <authorList>
            <person name="Wilkins L."/>
            <person name="Ettinger C."/>
        </authorList>
    </citation>
    <scope>NUCLEOTIDE SEQUENCE [LARGE SCALE GENOMIC DNA]</scope>
    <source>
        <strain evidence="2">ARK-04</strain>
    </source>
</reference>
<dbReference type="InterPro" id="IPR035205">
    <property type="entry name" value="DUF5320"/>
</dbReference>
<evidence type="ECO:0000313" key="2">
    <source>
        <dbReference type="EMBL" id="PMP95104.1"/>
    </source>
</evidence>
<feature type="coiled-coil region" evidence="1">
    <location>
        <begin position="69"/>
        <end position="96"/>
    </location>
</feature>
<protein>
    <recommendedName>
        <fullName evidence="4">DUF5320 domain-containing protein</fullName>
    </recommendedName>
</protein>
<dbReference type="Pfam" id="PF17253">
    <property type="entry name" value="DUF5320"/>
    <property type="match status" value="1"/>
</dbReference>
<keyword evidence="1" id="KW-0175">Coiled coil</keyword>
<comment type="caution">
    <text evidence="2">The sequence shown here is derived from an EMBL/GenBank/DDBJ whole genome shotgun (WGS) entry which is preliminary data.</text>
</comment>
<proteinExistence type="predicted"/>
<sequence length="96" mass="11062">MPWGDRTGPLGMGPRTGRGLGFCSGFSSPGFLKGPGWGWRRSWGLGRGWRWFWMMNYFPEEAISPAKEKEILKDEAESLKRRLAEIERRLSELETK</sequence>